<comment type="caution">
    <text evidence="1">The sequence shown here is derived from an EMBL/GenBank/DDBJ whole genome shotgun (WGS) entry which is preliminary data.</text>
</comment>
<accession>A0ABU0ABN9</accession>
<keyword evidence="2" id="KW-1185">Reference proteome</keyword>
<name>A0ABU0ABN9_9BACI</name>
<protein>
    <submittedName>
        <fullName evidence="1">Uncharacterized protein</fullName>
    </submittedName>
</protein>
<reference evidence="1 2" key="1">
    <citation type="submission" date="2023-07" db="EMBL/GenBank/DDBJ databases">
        <title>Genomic Encyclopedia of Type Strains, Phase IV (KMG-IV): sequencing the most valuable type-strain genomes for metagenomic binning, comparative biology and taxonomic classification.</title>
        <authorList>
            <person name="Goeker M."/>
        </authorList>
    </citation>
    <scope>NUCLEOTIDE SEQUENCE [LARGE SCALE GENOMIC DNA]</scope>
    <source>
        <strain evidence="1 2">DSM 23494</strain>
    </source>
</reference>
<organism evidence="1 2">
    <name type="scientific">Cytobacillus purgationiresistens</name>
    <dbReference type="NCBI Taxonomy" id="863449"/>
    <lineage>
        <taxon>Bacteria</taxon>
        <taxon>Bacillati</taxon>
        <taxon>Bacillota</taxon>
        <taxon>Bacilli</taxon>
        <taxon>Bacillales</taxon>
        <taxon>Bacillaceae</taxon>
        <taxon>Cytobacillus</taxon>
    </lineage>
</organism>
<dbReference type="Proteomes" id="UP001238088">
    <property type="component" value="Unassembled WGS sequence"/>
</dbReference>
<proteinExistence type="predicted"/>
<gene>
    <name evidence="1" type="ORF">J2S17_000536</name>
</gene>
<evidence type="ECO:0000313" key="2">
    <source>
        <dbReference type="Proteomes" id="UP001238088"/>
    </source>
</evidence>
<evidence type="ECO:0000313" key="1">
    <source>
        <dbReference type="EMBL" id="MDQ0268667.1"/>
    </source>
</evidence>
<sequence>MKNREKLAKQFGISNYSGKADQNVKLLELIKKNGVNKPVQSKPKAKKEYVTLPASAKTWRTYKLNVFPIAKNSDWSLTPSEFGGLTYEILGRPQADVVTIETSKGKRNIYVAKSTGATITKK</sequence>
<dbReference type="RefSeq" id="WP_307471629.1">
    <property type="nucleotide sequence ID" value="NZ_JAUSUB010000002.1"/>
</dbReference>
<dbReference type="EMBL" id="JAUSUB010000002">
    <property type="protein sequence ID" value="MDQ0268667.1"/>
    <property type="molecule type" value="Genomic_DNA"/>
</dbReference>